<dbReference type="Pfam" id="PF25284">
    <property type="entry name" value="DUF7874"/>
    <property type="match status" value="1"/>
</dbReference>
<evidence type="ECO:0000313" key="1">
    <source>
        <dbReference type="EMBL" id="THG11297.1"/>
    </source>
</evidence>
<sequence>MGQSLKKLAPGSEENKAKEIGPVIETCYNTYFAGTDKHVHRDWKSDDFYHAVCETIEEINKTLGSTQFRVPKTTELEQVFKIHHKGEDKVTKEEFNNILQDLVFKTRFSGFGAKDMLIYIFGVPMTTLFIKQKIIPKVIPNEIFIPVVTSATVFVLAKLNKI</sequence>
<comment type="caution">
    <text evidence="1">The sequence shown here is derived from an EMBL/GenBank/DDBJ whole genome shotgun (WGS) entry which is preliminary data.</text>
</comment>
<proteinExistence type="predicted"/>
<dbReference type="AlphaFoldDB" id="A0A4V3WN60"/>
<organism evidence="1 2">
    <name type="scientific">Camellia sinensis var. sinensis</name>
    <name type="common">China tea</name>
    <dbReference type="NCBI Taxonomy" id="542762"/>
    <lineage>
        <taxon>Eukaryota</taxon>
        <taxon>Viridiplantae</taxon>
        <taxon>Streptophyta</taxon>
        <taxon>Embryophyta</taxon>
        <taxon>Tracheophyta</taxon>
        <taxon>Spermatophyta</taxon>
        <taxon>Magnoliopsida</taxon>
        <taxon>eudicotyledons</taxon>
        <taxon>Gunneridae</taxon>
        <taxon>Pentapetalae</taxon>
        <taxon>asterids</taxon>
        <taxon>Ericales</taxon>
        <taxon>Theaceae</taxon>
        <taxon>Camellia</taxon>
    </lineage>
</organism>
<accession>A0A4V3WN60</accession>
<evidence type="ECO:0000313" key="2">
    <source>
        <dbReference type="Proteomes" id="UP000306102"/>
    </source>
</evidence>
<dbReference type="PANTHER" id="PTHR37216:SF1">
    <property type="entry name" value="EXPRESSED PROTEIN"/>
    <property type="match status" value="1"/>
</dbReference>
<reference evidence="1 2" key="1">
    <citation type="journal article" date="2018" name="Proc. Natl. Acad. Sci. U.S.A.">
        <title>Draft genome sequence of Camellia sinensis var. sinensis provides insights into the evolution of the tea genome and tea quality.</title>
        <authorList>
            <person name="Wei C."/>
            <person name="Yang H."/>
            <person name="Wang S."/>
            <person name="Zhao J."/>
            <person name="Liu C."/>
            <person name="Gao L."/>
            <person name="Xia E."/>
            <person name="Lu Y."/>
            <person name="Tai Y."/>
            <person name="She G."/>
            <person name="Sun J."/>
            <person name="Cao H."/>
            <person name="Tong W."/>
            <person name="Gao Q."/>
            <person name="Li Y."/>
            <person name="Deng W."/>
            <person name="Jiang X."/>
            <person name="Wang W."/>
            <person name="Chen Q."/>
            <person name="Zhang S."/>
            <person name="Li H."/>
            <person name="Wu J."/>
            <person name="Wang P."/>
            <person name="Li P."/>
            <person name="Shi C."/>
            <person name="Zheng F."/>
            <person name="Jian J."/>
            <person name="Huang B."/>
            <person name="Shan D."/>
            <person name="Shi M."/>
            <person name="Fang C."/>
            <person name="Yue Y."/>
            <person name="Li F."/>
            <person name="Li D."/>
            <person name="Wei S."/>
            <person name="Han B."/>
            <person name="Jiang C."/>
            <person name="Yin Y."/>
            <person name="Xia T."/>
            <person name="Zhang Z."/>
            <person name="Bennetzen J.L."/>
            <person name="Zhao S."/>
            <person name="Wan X."/>
        </authorList>
    </citation>
    <scope>NUCLEOTIDE SEQUENCE [LARGE SCALE GENOMIC DNA]</scope>
    <source>
        <strain evidence="2">cv. Shuchazao</strain>
        <tissue evidence="1">Leaf</tissue>
    </source>
</reference>
<dbReference type="Proteomes" id="UP000306102">
    <property type="component" value="Unassembled WGS sequence"/>
</dbReference>
<name>A0A4V3WN60_CAMSN</name>
<gene>
    <name evidence="1" type="ORF">TEA_000948</name>
</gene>
<keyword evidence="2" id="KW-1185">Reference proteome</keyword>
<dbReference type="InterPro" id="IPR057196">
    <property type="entry name" value="DUF7874"/>
</dbReference>
<dbReference type="PANTHER" id="PTHR37216">
    <property type="entry name" value="EXPRESSED PROTEIN"/>
    <property type="match status" value="1"/>
</dbReference>
<protein>
    <submittedName>
        <fullName evidence="1">Uncharacterized protein</fullName>
    </submittedName>
</protein>
<dbReference type="EMBL" id="SDRB02007355">
    <property type="protein sequence ID" value="THG11297.1"/>
    <property type="molecule type" value="Genomic_DNA"/>
</dbReference>